<dbReference type="GO" id="GO:0008270">
    <property type="term" value="F:zinc ion binding"/>
    <property type="evidence" value="ECO:0007669"/>
    <property type="project" value="InterPro"/>
</dbReference>
<proteinExistence type="predicted"/>
<evidence type="ECO:0000313" key="2">
    <source>
        <dbReference type="Proteomes" id="UP000297028"/>
    </source>
</evidence>
<evidence type="ECO:0000313" key="1">
    <source>
        <dbReference type="EMBL" id="AVA31115.1"/>
    </source>
</evidence>
<dbReference type="Pfam" id="PF06061">
    <property type="entry name" value="Baculo_ME53"/>
    <property type="match status" value="1"/>
</dbReference>
<dbReference type="InterPro" id="IPR010336">
    <property type="entry name" value="Baculo_ME53"/>
</dbReference>
<accession>A0A2L0WTZ3</accession>
<protein>
    <submittedName>
        <fullName evidence="1">Me53</fullName>
    </submittedName>
</protein>
<reference evidence="1 2" key="1">
    <citation type="journal article" date="2018" name="PLoS ONE">
        <title>Genome analysis of a novel Group I alphabaculovirus obtained from Oxyplax ochracea.</title>
        <authorList>
            <person name="Wang J."/>
            <person name="Hou D."/>
            <person name="Wang Q."/>
            <person name="Kuang W."/>
            <person name="Zhang L."/>
            <person name="Li J."/>
            <person name="Shen S."/>
            <person name="Deng F."/>
            <person name="Wang H."/>
            <person name="Hu Z."/>
            <person name="Wang M."/>
        </authorList>
    </citation>
    <scope>NUCLEOTIDE SEQUENCE [LARGE SCALE GENOMIC DNA]</scope>
    <source>
        <strain evidence="1">435</strain>
    </source>
</reference>
<name>A0A2L0WTZ3_9ABAC</name>
<dbReference type="Proteomes" id="UP000297028">
    <property type="component" value="Segment"/>
</dbReference>
<dbReference type="EMBL" id="MF143631">
    <property type="protein sequence ID" value="AVA31115.1"/>
    <property type="molecule type" value="Genomic_DNA"/>
</dbReference>
<sequence>MENFKNNIFDDRRQTRSMPNFKVQNDQTLIVRGKNECNPANVLYLPPDYGNRFKKQNSLLKKLDCPVERDIREYFLSDVERKLMLATLNFATNYVQGYINTKDMRLASKWPGEMIKVKSTAESVTETHCTMCKYKFKENTRVWLLYVIVRPNKPAKDPNKFNFCCNLCYSDTQDVINSYEIYPKFHLTDLHCLLREGFFHQYIFPLFCNRGKLYEKKYEIEKHYANVFELIQSLLLQYKKPEESVLKIELSTSTGSILNEHYSIVRVQRYRRMLCDVADVVNNIDDVDCFIIDGTSEMMKLIKSNKSFCDVKDVVTATLLIRPYEFQQQIGGVFTFPVKTIKSNYCVLCKRTKMYYKHPVLYCTKCGFTSKYRFYKYSQLKYYPEIVKTYEMGNEMILFYDLDEYKKIKL</sequence>
<dbReference type="GO" id="GO:0003677">
    <property type="term" value="F:DNA binding"/>
    <property type="evidence" value="ECO:0007669"/>
    <property type="project" value="InterPro"/>
</dbReference>
<gene>
    <name evidence="1" type="ORF">Oxoc_ORF16</name>
</gene>
<organism evidence="1 2">
    <name type="scientific">Oxyplax ochracea nucleopolyhedrovirus</name>
    <dbReference type="NCBI Taxonomy" id="2083176"/>
    <lineage>
        <taxon>Viruses</taxon>
        <taxon>Viruses incertae sedis</taxon>
        <taxon>Naldaviricetes</taxon>
        <taxon>Lefavirales</taxon>
        <taxon>Baculoviridae</taxon>
        <taxon>Alphabaculovirus</taxon>
        <taxon>Alphabaculovirus oxochraceae</taxon>
    </lineage>
</organism>
<keyword evidence="2" id="KW-1185">Reference proteome</keyword>